<proteinExistence type="predicted"/>
<feature type="compositionally biased region" description="Basic and acidic residues" evidence="1">
    <location>
        <begin position="63"/>
        <end position="72"/>
    </location>
</feature>
<evidence type="ECO:0000256" key="1">
    <source>
        <dbReference type="SAM" id="MobiDB-lite"/>
    </source>
</evidence>
<name>A0A1V9XIT1_9ACAR</name>
<evidence type="ECO:0000313" key="3">
    <source>
        <dbReference type="Proteomes" id="UP000192247"/>
    </source>
</evidence>
<dbReference type="InParanoid" id="A0A1V9XIT1"/>
<accession>A0A1V9XIT1</accession>
<sequence length="72" mass="8208">MDFDYCDFDKVTDPEIRKVVLAHRNSRTPDPSPEVDGNLYSRRMSYDFRAEQHTFEGGSSASESKDEGSTTK</sequence>
<dbReference type="Proteomes" id="UP000192247">
    <property type="component" value="Unassembled WGS sequence"/>
</dbReference>
<feature type="region of interest" description="Disordered" evidence="1">
    <location>
        <begin position="51"/>
        <end position="72"/>
    </location>
</feature>
<reference evidence="2 3" key="1">
    <citation type="journal article" date="2017" name="Gigascience">
        <title>Draft genome of the honey bee ectoparasitic mite, Tropilaelaps mercedesae, is shaped by the parasitic life history.</title>
        <authorList>
            <person name="Dong X."/>
            <person name="Armstrong S.D."/>
            <person name="Xia D."/>
            <person name="Makepeace B.L."/>
            <person name="Darby A.C."/>
            <person name="Kadowaki T."/>
        </authorList>
    </citation>
    <scope>NUCLEOTIDE SEQUENCE [LARGE SCALE GENOMIC DNA]</scope>
    <source>
        <strain evidence="2">Wuxi-XJTLU</strain>
    </source>
</reference>
<keyword evidence="3" id="KW-1185">Reference proteome</keyword>
<comment type="caution">
    <text evidence="2">The sequence shown here is derived from an EMBL/GenBank/DDBJ whole genome shotgun (WGS) entry which is preliminary data.</text>
</comment>
<organism evidence="2 3">
    <name type="scientific">Tropilaelaps mercedesae</name>
    <dbReference type="NCBI Taxonomy" id="418985"/>
    <lineage>
        <taxon>Eukaryota</taxon>
        <taxon>Metazoa</taxon>
        <taxon>Ecdysozoa</taxon>
        <taxon>Arthropoda</taxon>
        <taxon>Chelicerata</taxon>
        <taxon>Arachnida</taxon>
        <taxon>Acari</taxon>
        <taxon>Parasitiformes</taxon>
        <taxon>Mesostigmata</taxon>
        <taxon>Gamasina</taxon>
        <taxon>Dermanyssoidea</taxon>
        <taxon>Laelapidae</taxon>
        <taxon>Tropilaelaps</taxon>
    </lineage>
</organism>
<dbReference type="EMBL" id="MNPL01009924">
    <property type="protein sequence ID" value="OQR73444.1"/>
    <property type="molecule type" value="Genomic_DNA"/>
</dbReference>
<protein>
    <submittedName>
        <fullName evidence="2">Uncharacterized protein</fullName>
    </submittedName>
</protein>
<dbReference type="AlphaFoldDB" id="A0A1V9XIT1"/>
<evidence type="ECO:0000313" key="2">
    <source>
        <dbReference type="EMBL" id="OQR73444.1"/>
    </source>
</evidence>
<gene>
    <name evidence="2" type="ORF">BIW11_09728</name>
</gene>